<organism evidence="1 2">
    <name type="scientific">Panagrolaimus sp. PS1159</name>
    <dbReference type="NCBI Taxonomy" id="55785"/>
    <lineage>
        <taxon>Eukaryota</taxon>
        <taxon>Metazoa</taxon>
        <taxon>Ecdysozoa</taxon>
        <taxon>Nematoda</taxon>
        <taxon>Chromadorea</taxon>
        <taxon>Rhabditida</taxon>
        <taxon>Tylenchina</taxon>
        <taxon>Panagrolaimomorpha</taxon>
        <taxon>Panagrolaimoidea</taxon>
        <taxon>Panagrolaimidae</taxon>
        <taxon>Panagrolaimus</taxon>
    </lineage>
</organism>
<accession>A0AC35FJB7</accession>
<evidence type="ECO:0000313" key="2">
    <source>
        <dbReference type="WBParaSite" id="PS1159_v2.g18129.t1"/>
    </source>
</evidence>
<reference evidence="2" key="1">
    <citation type="submission" date="2022-11" db="UniProtKB">
        <authorList>
            <consortium name="WormBaseParasite"/>
        </authorList>
    </citation>
    <scope>IDENTIFICATION</scope>
</reference>
<dbReference type="WBParaSite" id="PS1159_v2.g18129.t1">
    <property type="protein sequence ID" value="PS1159_v2.g18129.t1"/>
    <property type="gene ID" value="PS1159_v2.g18129"/>
</dbReference>
<proteinExistence type="predicted"/>
<dbReference type="Proteomes" id="UP000887580">
    <property type="component" value="Unplaced"/>
</dbReference>
<evidence type="ECO:0000313" key="1">
    <source>
        <dbReference type="Proteomes" id="UP000887580"/>
    </source>
</evidence>
<name>A0AC35FJB7_9BILA</name>
<sequence>MFPRRWKSVPFRWKPFLLAIGFIYIFMSFLSYFSSDIQNSSSNRLKTQQHHDKVQIIKGLDAVAIPVVAAAGHSTLKVPTFKEEQINKPAAEDSFQRPNPKIIKLKNEKEKDEEKSSKNYYFKMNYGGKEIYIEKLLTRSGADSLMDKTVLDPSLIKSKKRIVAIDAGFSQANLGGCSDWNCEMGGGDPETADVIIMQSGRTLERKPNQLFVYYSQESPRNSASLSSFNTFYNMTLGFRHDSPAASPYGYTVKLAPQSRLSSDQSTVNKSLVNGKTKGASWFVSHCGTQSLRERLVSQLQKYIDVDIYGACGTLKCAKGTQCEDSINNDYHFYMALENSICEDYITEKLWNQGYGHTVIPVVLKRNIIESYVPPNSFIAFDDYENVEKMAEHMKTLMKNKDEYMKYFEWKRDYQVIYLNGQNHDELERPWGFCQLCRISHILSAASSSNGSPSASIAFLNNTDLGTIWDNSCENDGSFAMKMLTKLENVKGEDERKSIIDGNGKAAAAVDTLVTSAMRVKNL</sequence>
<protein>
    <submittedName>
        <fullName evidence="2">Fucosyltransferase</fullName>
    </submittedName>
</protein>